<evidence type="ECO:0000313" key="10">
    <source>
        <dbReference type="Proteomes" id="UP000075806"/>
    </source>
</evidence>
<feature type="transmembrane region" description="Helical" evidence="7">
    <location>
        <begin position="232"/>
        <end position="252"/>
    </location>
</feature>
<feature type="transmembrane region" description="Helical" evidence="7">
    <location>
        <begin position="64"/>
        <end position="84"/>
    </location>
</feature>
<dbReference type="InterPro" id="IPR050925">
    <property type="entry name" value="Rhomboid_protease_S54"/>
</dbReference>
<evidence type="ECO:0000256" key="2">
    <source>
        <dbReference type="ARBA" id="ARBA00009045"/>
    </source>
</evidence>
<dbReference type="PANTHER" id="PTHR43731">
    <property type="entry name" value="RHOMBOID PROTEASE"/>
    <property type="match status" value="1"/>
</dbReference>
<comment type="similarity">
    <text evidence="2">Belongs to the peptidase S54 family.</text>
</comment>
<evidence type="ECO:0000256" key="4">
    <source>
        <dbReference type="ARBA" id="ARBA00022801"/>
    </source>
</evidence>
<feature type="transmembrane region" description="Helical" evidence="7">
    <location>
        <begin position="178"/>
        <end position="199"/>
    </location>
</feature>
<keyword evidence="5 7" id="KW-1133">Transmembrane helix</keyword>
<organism evidence="9 10">
    <name type="scientific">Alkalihalobacillus trypoxylicola</name>
    <dbReference type="NCBI Taxonomy" id="519424"/>
    <lineage>
        <taxon>Bacteria</taxon>
        <taxon>Bacillati</taxon>
        <taxon>Bacillota</taxon>
        <taxon>Bacilli</taxon>
        <taxon>Bacillales</taxon>
        <taxon>Bacillaceae</taxon>
        <taxon>Alkalihalobacillus</taxon>
    </lineage>
</organism>
<dbReference type="SUPFAM" id="SSF144091">
    <property type="entry name" value="Rhomboid-like"/>
    <property type="match status" value="1"/>
</dbReference>
<feature type="domain" description="Peptidase S54 rhomboid" evidence="8">
    <location>
        <begin position="55"/>
        <end position="192"/>
    </location>
</feature>
<gene>
    <name evidence="9" type="ORF">AZF04_14475</name>
</gene>
<keyword evidence="4" id="KW-0378">Hydrolase</keyword>
<dbReference type="InterPro" id="IPR022764">
    <property type="entry name" value="Peptidase_S54_rhomboid_dom"/>
</dbReference>
<name>A0A162F382_9BACI</name>
<keyword evidence="9" id="KW-0645">Protease</keyword>
<feature type="transmembrane region" description="Helical" evidence="7">
    <location>
        <begin position="154"/>
        <end position="172"/>
    </location>
</feature>
<keyword evidence="3 7" id="KW-0812">Transmembrane</keyword>
<dbReference type="GO" id="GO:0004252">
    <property type="term" value="F:serine-type endopeptidase activity"/>
    <property type="evidence" value="ECO:0007669"/>
    <property type="project" value="InterPro"/>
</dbReference>
<reference evidence="9" key="1">
    <citation type="submission" date="2016-02" db="EMBL/GenBank/DDBJ databases">
        <title>Genome sequence of Bacillus trypoxylicola KCTC 13244(T).</title>
        <authorList>
            <person name="Jeong H."/>
            <person name="Park S.-H."/>
            <person name="Choi S.-K."/>
        </authorList>
    </citation>
    <scope>NUCLEOTIDE SEQUENCE [LARGE SCALE GENOMIC DNA]</scope>
    <source>
        <strain evidence="9">KCTC 13244</strain>
    </source>
</reference>
<evidence type="ECO:0000313" key="9">
    <source>
        <dbReference type="EMBL" id="KYG34393.1"/>
    </source>
</evidence>
<sequence>MFSRTENFYTFRKNYPIITIIIAIHLIIFLWINLLPGGEWIRFRGVGFNLGVELGEYWRLVTPIFMHVSLTHLLFNSASLVIFGPPLEQMLGKAKFILLYLSSGILANIATFFIGGLDYPPHLGASGAIFGIFGAYFFIALLRKDLIDRNNSQLILMIFIAGIVMTFVNSNINIYAHIFGAIAGAAIIPLLLNGVKPFYRPINMVQQKDPDEIQFNPNRWNNKKFGNSQLKIGKVFWIAFGVIVLIGLLSRFV</sequence>
<dbReference type="Pfam" id="PF01694">
    <property type="entry name" value="Rhomboid"/>
    <property type="match status" value="1"/>
</dbReference>
<dbReference type="PANTHER" id="PTHR43731:SF14">
    <property type="entry name" value="PRESENILIN-ASSOCIATED RHOMBOID-LIKE PROTEIN, MITOCHONDRIAL"/>
    <property type="match status" value="1"/>
</dbReference>
<protein>
    <submittedName>
        <fullName evidence="9">Rhomboid family intramembrane serine protease</fullName>
    </submittedName>
</protein>
<feature type="transmembrane region" description="Helical" evidence="7">
    <location>
        <begin position="15"/>
        <end position="34"/>
    </location>
</feature>
<dbReference type="Gene3D" id="1.20.1540.10">
    <property type="entry name" value="Rhomboid-like"/>
    <property type="match status" value="1"/>
</dbReference>
<comment type="subcellular location">
    <subcellularLocation>
        <location evidence="1">Membrane</location>
        <topology evidence="1">Multi-pass membrane protein</topology>
    </subcellularLocation>
</comment>
<proteinExistence type="inferred from homology"/>
<evidence type="ECO:0000256" key="7">
    <source>
        <dbReference type="SAM" id="Phobius"/>
    </source>
</evidence>
<feature type="transmembrane region" description="Helical" evidence="7">
    <location>
        <begin position="96"/>
        <end position="117"/>
    </location>
</feature>
<accession>A0A162F382</accession>
<keyword evidence="10" id="KW-1185">Reference proteome</keyword>
<dbReference type="InterPro" id="IPR035952">
    <property type="entry name" value="Rhomboid-like_sf"/>
</dbReference>
<evidence type="ECO:0000259" key="8">
    <source>
        <dbReference type="Pfam" id="PF01694"/>
    </source>
</evidence>
<dbReference type="GO" id="GO:0016020">
    <property type="term" value="C:membrane"/>
    <property type="evidence" value="ECO:0007669"/>
    <property type="project" value="UniProtKB-SubCell"/>
</dbReference>
<dbReference type="RefSeq" id="WP_061947559.1">
    <property type="nucleotide sequence ID" value="NZ_LTAO01000002.1"/>
</dbReference>
<dbReference type="OrthoDB" id="9813074at2"/>
<dbReference type="GO" id="GO:0006508">
    <property type="term" value="P:proteolysis"/>
    <property type="evidence" value="ECO:0007669"/>
    <property type="project" value="UniProtKB-KW"/>
</dbReference>
<evidence type="ECO:0000256" key="5">
    <source>
        <dbReference type="ARBA" id="ARBA00022989"/>
    </source>
</evidence>
<evidence type="ECO:0000256" key="1">
    <source>
        <dbReference type="ARBA" id="ARBA00004141"/>
    </source>
</evidence>
<keyword evidence="6 7" id="KW-0472">Membrane</keyword>
<dbReference type="Proteomes" id="UP000075806">
    <property type="component" value="Unassembled WGS sequence"/>
</dbReference>
<comment type="caution">
    <text evidence="9">The sequence shown here is derived from an EMBL/GenBank/DDBJ whole genome shotgun (WGS) entry which is preliminary data.</text>
</comment>
<dbReference type="AlphaFoldDB" id="A0A162F382"/>
<dbReference type="STRING" id="519424.AZF04_14475"/>
<feature type="transmembrane region" description="Helical" evidence="7">
    <location>
        <begin position="123"/>
        <end position="142"/>
    </location>
</feature>
<dbReference type="EMBL" id="LTAO01000002">
    <property type="protein sequence ID" value="KYG34393.1"/>
    <property type="molecule type" value="Genomic_DNA"/>
</dbReference>
<evidence type="ECO:0000256" key="3">
    <source>
        <dbReference type="ARBA" id="ARBA00022692"/>
    </source>
</evidence>
<evidence type="ECO:0000256" key="6">
    <source>
        <dbReference type="ARBA" id="ARBA00023136"/>
    </source>
</evidence>